<name>A0A5U4XBP0_SALET</name>
<proteinExistence type="predicted"/>
<protein>
    <submittedName>
        <fullName evidence="2">DUF3418 domain-containing protein</fullName>
    </submittedName>
</protein>
<dbReference type="EMBL" id="AAGOHL010000215">
    <property type="protein sequence ID" value="EBQ2254151.1"/>
    <property type="molecule type" value="Genomic_DNA"/>
</dbReference>
<dbReference type="AlphaFoldDB" id="A0A5U4XBP0"/>
<evidence type="ECO:0000259" key="1">
    <source>
        <dbReference type="Pfam" id="PF11898"/>
    </source>
</evidence>
<dbReference type="InterPro" id="IPR024590">
    <property type="entry name" value="HrpA_C"/>
</dbReference>
<accession>A0A5U4XBP0</accession>
<feature type="domain" description="RNA helicase HrpA C-terminal" evidence="1">
    <location>
        <begin position="2"/>
        <end position="265"/>
    </location>
</feature>
<evidence type="ECO:0000313" key="2">
    <source>
        <dbReference type="EMBL" id="EBQ2254151.1"/>
    </source>
</evidence>
<reference evidence="2" key="1">
    <citation type="submission" date="2018-07" db="EMBL/GenBank/DDBJ databases">
        <authorList>
            <consortium name="GenomeTrakr network: Whole genome sequencing for foodborne pathogen traceback"/>
        </authorList>
    </citation>
    <scope>NUCLEOTIDE SEQUENCE</scope>
    <source>
        <strain evidence="2">CFSAN032048</strain>
    </source>
</reference>
<organism evidence="2">
    <name type="scientific">Salmonella enterica I</name>
    <dbReference type="NCBI Taxonomy" id="59201"/>
    <lineage>
        <taxon>Bacteria</taxon>
        <taxon>Pseudomonadati</taxon>
        <taxon>Pseudomonadota</taxon>
        <taxon>Gammaproteobacteria</taxon>
        <taxon>Enterobacterales</taxon>
        <taxon>Enterobacteriaceae</taxon>
        <taxon>Salmonella</taxon>
    </lineage>
</organism>
<sequence length="268" mass="30689">RGNYKVKAWPALVDERDSVAIKLFDNPLEQQQAMWCGLRRLLLLNIPSPIKYLHEKLPNKAKLGLYFNPYGKVLELIDDCIACGVDKLIDANGGPVWSEAGFTALHEKVRAELNDTVVDIAKQVERILTTVFNINKRLKGRVDMSMALGLSDIKAQMNGLVYRGFVTGNGFKRLGDTLRYLQAIEKRLEKLAVDPHRDRAQMLKVESVQQAWQQWINKLPPARREDDDVKEIRWMIEELRVSYFAQQLGTPYPISDKRILQAMDQITA</sequence>
<gene>
    <name evidence="2" type="ORF">AXT19_23080</name>
</gene>
<comment type="caution">
    <text evidence="2">The sequence shown here is derived from an EMBL/GenBank/DDBJ whole genome shotgun (WGS) entry which is preliminary data.</text>
</comment>
<feature type="non-terminal residue" evidence="2">
    <location>
        <position position="1"/>
    </location>
</feature>
<dbReference type="Pfam" id="PF11898">
    <property type="entry name" value="DUF3418"/>
    <property type="match status" value="1"/>
</dbReference>